<feature type="signal peptide" evidence="1">
    <location>
        <begin position="1"/>
        <end position="23"/>
    </location>
</feature>
<feature type="chain" id="PRO_5046515883" evidence="1">
    <location>
        <begin position="24"/>
        <end position="259"/>
    </location>
</feature>
<proteinExistence type="predicted"/>
<keyword evidence="1" id="KW-0732">Signal</keyword>
<name>A0ABV6IIB5_9BURK</name>
<dbReference type="RefSeq" id="WP_390214168.1">
    <property type="nucleotide sequence ID" value="NZ_JBHLXJ010000018.1"/>
</dbReference>
<protein>
    <submittedName>
        <fullName evidence="2">Uncharacterized protein</fullName>
    </submittedName>
</protein>
<gene>
    <name evidence="2" type="ORF">ACFFJH_17180</name>
</gene>
<keyword evidence="3" id="KW-1185">Reference proteome</keyword>
<evidence type="ECO:0000313" key="2">
    <source>
        <dbReference type="EMBL" id="MFC0351558.1"/>
    </source>
</evidence>
<evidence type="ECO:0000256" key="1">
    <source>
        <dbReference type="SAM" id="SignalP"/>
    </source>
</evidence>
<comment type="caution">
    <text evidence="2">The sequence shown here is derived from an EMBL/GenBank/DDBJ whole genome shotgun (WGS) entry which is preliminary data.</text>
</comment>
<dbReference type="EMBL" id="JBHLXJ010000018">
    <property type="protein sequence ID" value="MFC0351558.1"/>
    <property type="molecule type" value="Genomic_DNA"/>
</dbReference>
<dbReference type="Proteomes" id="UP001589844">
    <property type="component" value="Unassembled WGS sequence"/>
</dbReference>
<sequence length="259" mass="29438">MFKFIRIFILLSICAAVSFSSYRARVESVEWKYTLLVNIYPINGDASPAAEDYIRQLTVEEFKPIEDFMRKAADQYGKAGSAGIEIRLQPRLYEGPPAPPEELSGLKVMWWSLKFRWWAYRHAKVVGPGPQVRLFVQYFDPHMSRSHSSTALQQGLIGRVNVFASKEMSAKNNVIITHEFLHTLGASDKYDRSNDMPHFPDGYGEPYRAPLLPQRYAEIMGGRIVLSSSDAVIPSDFRQVLMGTKTAQEINFLPKPQSD</sequence>
<organism evidence="2 3">
    <name type="scientific">Undibacterium danionis</name>
    <dbReference type="NCBI Taxonomy" id="1812100"/>
    <lineage>
        <taxon>Bacteria</taxon>
        <taxon>Pseudomonadati</taxon>
        <taxon>Pseudomonadota</taxon>
        <taxon>Betaproteobacteria</taxon>
        <taxon>Burkholderiales</taxon>
        <taxon>Oxalobacteraceae</taxon>
        <taxon>Undibacterium</taxon>
    </lineage>
</organism>
<evidence type="ECO:0000313" key="3">
    <source>
        <dbReference type="Proteomes" id="UP001589844"/>
    </source>
</evidence>
<accession>A0ABV6IIB5</accession>
<reference evidence="2 3" key="1">
    <citation type="submission" date="2024-09" db="EMBL/GenBank/DDBJ databases">
        <authorList>
            <person name="Sun Q."/>
            <person name="Mori K."/>
        </authorList>
    </citation>
    <scope>NUCLEOTIDE SEQUENCE [LARGE SCALE GENOMIC DNA]</scope>
    <source>
        <strain evidence="2 3">CCM 8677</strain>
    </source>
</reference>